<organism evidence="1 2">
    <name type="scientific">Oikopleura dioica</name>
    <name type="common">Tunicate</name>
    <dbReference type="NCBI Taxonomy" id="34765"/>
    <lineage>
        <taxon>Eukaryota</taxon>
        <taxon>Metazoa</taxon>
        <taxon>Chordata</taxon>
        <taxon>Tunicata</taxon>
        <taxon>Appendicularia</taxon>
        <taxon>Copelata</taxon>
        <taxon>Oikopleuridae</taxon>
        <taxon>Oikopleura</taxon>
    </lineage>
</organism>
<proteinExistence type="predicted"/>
<name>A0ABN7RWZ1_OIKDI</name>
<evidence type="ECO:0000313" key="1">
    <source>
        <dbReference type="EMBL" id="CAG5084186.1"/>
    </source>
</evidence>
<gene>
    <name evidence="1" type="ORF">OKIOD_LOCUS2131</name>
</gene>
<accession>A0ABN7RWZ1</accession>
<reference evidence="1 2" key="1">
    <citation type="submission" date="2021-04" db="EMBL/GenBank/DDBJ databases">
        <authorList>
            <person name="Bliznina A."/>
        </authorList>
    </citation>
    <scope>NUCLEOTIDE SEQUENCE [LARGE SCALE GENOMIC DNA]</scope>
</reference>
<protein>
    <submittedName>
        <fullName evidence="1">Oidioi.mRNA.OKI2018_I69.PAR.g10573.t1.cds</fullName>
    </submittedName>
</protein>
<dbReference type="EMBL" id="OU015568">
    <property type="protein sequence ID" value="CAG5084186.1"/>
    <property type="molecule type" value="Genomic_DNA"/>
</dbReference>
<sequence length="86" mass="10239">MKLPEPREKLSDTPKRIEVLVGTYPQQEYGGVYEREDEMLNGKPIYVQINQMRWCVEHNKPLYMAANKKCQNFVQYVARHRAPQEQ</sequence>
<dbReference type="Proteomes" id="UP001158576">
    <property type="component" value="Chromosome PAR"/>
</dbReference>
<evidence type="ECO:0000313" key="2">
    <source>
        <dbReference type="Proteomes" id="UP001158576"/>
    </source>
</evidence>
<keyword evidence="2" id="KW-1185">Reference proteome</keyword>